<proteinExistence type="predicted"/>
<dbReference type="FunFam" id="3.40.50.1000:FF:000394">
    <property type="entry name" value="Haloacid dehalogenase family hydrolase domain containing protein"/>
    <property type="match status" value="1"/>
</dbReference>
<dbReference type="VEuPathDB" id="AmoebaDB:EHI8A_067620"/>
<evidence type="ECO:0000313" key="1">
    <source>
        <dbReference type="EMBL" id="GAT91966.1"/>
    </source>
</evidence>
<dbReference type="InterPro" id="IPR036412">
    <property type="entry name" value="HAD-like_sf"/>
</dbReference>
<accession>A0A175JEM8</accession>
<dbReference type="SUPFAM" id="SSF56784">
    <property type="entry name" value="HAD-like"/>
    <property type="match status" value="1"/>
</dbReference>
<dbReference type="SFLD" id="SFLDS00003">
    <property type="entry name" value="Haloacid_Dehalogenase"/>
    <property type="match status" value="1"/>
</dbReference>
<dbReference type="InterPro" id="IPR023214">
    <property type="entry name" value="HAD_sf"/>
</dbReference>
<dbReference type="InterPro" id="IPR041492">
    <property type="entry name" value="HAD_2"/>
</dbReference>
<dbReference type="Pfam" id="PF13419">
    <property type="entry name" value="HAD_2"/>
    <property type="match status" value="1"/>
</dbReference>
<dbReference type="PANTHER" id="PTHR43434:SF1">
    <property type="entry name" value="PHOSPHOGLYCOLATE PHOSPHATASE"/>
    <property type="match status" value="1"/>
</dbReference>
<dbReference type="eggNOG" id="ENOG502RA8S">
    <property type="taxonomic scope" value="Eukaryota"/>
</dbReference>
<dbReference type="CDD" id="cd01427">
    <property type="entry name" value="HAD_like"/>
    <property type="match status" value="1"/>
</dbReference>
<dbReference type="VEuPathDB" id="AmoebaDB:EHI_050370"/>
<dbReference type="Proteomes" id="UP000078387">
    <property type="component" value="Unassembled WGS sequence"/>
</dbReference>
<evidence type="ECO:0000313" key="2">
    <source>
        <dbReference type="Proteomes" id="UP000078387"/>
    </source>
</evidence>
<dbReference type="InterPro" id="IPR023198">
    <property type="entry name" value="PGP-like_dom2"/>
</dbReference>
<organism evidence="1 2">
    <name type="scientific">Entamoeba histolytica</name>
    <dbReference type="NCBI Taxonomy" id="5759"/>
    <lineage>
        <taxon>Eukaryota</taxon>
        <taxon>Amoebozoa</taxon>
        <taxon>Evosea</taxon>
        <taxon>Archamoebae</taxon>
        <taxon>Mastigamoebida</taxon>
        <taxon>Entamoebidae</taxon>
        <taxon>Entamoeba</taxon>
    </lineage>
</organism>
<dbReference type="Gene3D" id="1.10.150.240">
    <property type="entry name" value="Putative phosphatase, domain 2"/>
    <property type="match status" value="1"/>
</dbReference>
<dbReference type="Gene3D" id="3.40.50.1000">
    <property type="entry name" value="HAD superfamily/HAD-like"/>
    <property type="match status" value="1"/>
</dbReference>
<sequence length="227" mass="26847">MSLRYKCIVLDHDDTTVNSTPKIHYLSYQQFMKKYRPEDQIISLEEWYKVLWDHTTMQLLIDILKLTDEELEKISFEWRECYKKYKPIMFNGFWEFLEEFKRRGGIICICSHGLKQVIEDFYQSYNEGEIIPDSIYGYDSKHPEYCKPFTFPIEDILQKFHLQKKDIVVIDDLSYGLIMAKNSGVDSIGTVYGEGHDLIKPKITAISKKVVSSVEELKNYILLDESH</sequence>
<name>A0A175JEM8_ENTHI</name>
<dbReference type="EMBL" id="BDEQ01000001">
    <property type="protein sequence ID" value="GAT91966.1"/>
    <property type="molecule type" value="Genomic_DNA"/>
</dbReference>
<protein>
    <recommendedName>
        <fullName evidence="3">Haloacid dehalogenase-like hydrolase domain-containing protein</fullName>
    </recommendedName>
</protein>
<dbReference type="GO" id="GO:0008967">
    <property type="term" value="F:phosphoglycolate phosphatase activity"/>
    <property type="evidence" value="ECO:0007669"/>
    <property type="project" value="TreeGrafter"/>
</dbReference>
<dbReference type="VEuPathDB" id="AmoebaDB:KM1_106530"/>
<gene>
    <name evidence="1" type="ORF">CL6EHI_050370</name>
</gene>
<dbReference type="VEuPathDB" id="AmoebaDB:EHI5A_100330"/>
<comment type="caution">
    <text evidence="1">The sequence shown here is derived from an EMBL/GenBank/DDBJ whole genome shotgun (WGS) entry which is preliminary data.</text>
</comment>
<dbReference type="AlphaFoldDB" id="A0A175JEM8"/>
<dbReference type="GO" id="GO:0006281">
    <property type="term" value="P:DNA repair"/>
    <property type="evidence" value="ECO:0007669"/>
    <property type="project" value="TreeGrafter"/>
</dbReference>
<evidence type="ECO:0008006" key="3">
    <source>
        <dbReference type="Google" id="ProtNLM"/>
    </source>
</evidence>
<dbReference type="PANTHER" id="PTHR43434">
    <property type="entry name" value="PHOSPHOGLYCOLATE PHOSPHATASE"/>
    <property type="match status" value="1"/>
</dbReference>
<dbReference type="InterPro" id="IPR050155">
    <property type="entry name" value="HAD-like_hydrolase_sf"/>
</dbReference>
<reference evidence="1 2" key="1">
    <citation type="submission" date="2016-05" db="EMBL/GenBank/DDBJ databases">
        <title>First whole genome sequencing of Entamoeba histolytica HM1:IMSS-clone-6.</title>
        <authorList>
            <person name="Mukherjee Avik.K."/>
            <person name="Izumyama S."/>
            <person name="Nakada-Tsukui K."/>
            <person name="Nozaki T."/>
        </authorList>
    </citation>
    <scope>NUCLEOTIDE SEQUENCE [LARGE SCALE GENOMIC DNA]</scope>
    <source>
        <strain evidence="1 2">HM1:IMSS clone 6</strain>
    </source>
</reference>
<dbReference type="VEuPathDB" id="AmoebaDB:EHI7A_065190"/>
<dbReference type="SFLD" id="SFLDG01129">
    <property type="entry name" value="C1.5:_HAD__Beta-PGM__Phosphata"/>
    <property type="match status" value="1"/>
</dbReference>